<dbReference type="CDD" id="cd17748">
    <property type="entry name" value="BRCT_DNA_ligase_like"/>
    <property type="match status" value="1"/>
</dbReference>
<dbReference type="Gene3D" id="3.40.50.10190">
    <property type="entry name" value="BRCT domain"/>
    <property type="match status" value="1"/>
</dbReference>
<evidence type="ECO:0000259" key="1">
    <source>
        <dbReference type="PROSITE" id="PS50172"/>
    </source>
</evidence>
<dbReference type="Proteomes" id="UP000228886">
    <property type="component" value="Unassembled WGS sequence"/>
</dbReference>
<dbReference type="AlphaFoldDB" id="A0A2M7E876"/>
<protein>
    <submittedName>
        <fullName evidence="2">Transposase</fullName>
    </submittedName>
</protein>
<dbReference type="CDD" id="cd06130">
    <property type="entry name" value="DNA_pol_III_epsilon_like"/>
    <property type="match status" value="1"/>
</dbReference>
<dbReference type="PROSITE" id="PS50172">
    <property type="entry name" value="BRCT"/>
    <property type="match status" value="1"/>
</dbReference>
<dbReference type="InterPro" id="IPR036420">
    <property type="entry name" value="BRCT_dom_sf"/>
</dbReference>
<dbReference type="Gene3D" id="3.30.420.10">
    <property type="entry name" value="Ribonuclease H-like superfamily/Ribonuclease H"/>
    <property type="match status" value="1"/>
</dbReference>
<dbReference type="SUPFAM" id="SSF53098">
    <property type="entry name" value="Ribonuclease H-like"/>
    <property type="match status" value="1"/>
</dbReference>
<dbReference type="PANTHER" id="PTHR30231">
    <property type="entry name" value="DNA POLYMERASE III SUBUNIT EPSILON"/>
    <property type="match status" value="1"/>
</dbReference>
<dbReference type="Pfam" id="PF00533">
    <property type="entry name" value="BRCT"/>
    <property type="match status" value="1"/>
</dbReference>
<dbReference type="InterPro" id="IPR036397">
    <property type="entry name" value="RNaseH_sf"/>
</dbReference>
<dbReference type="InterPro" id="IPR001357">
    <property type="entry name" value="BRCT_dom"/>
</dbReference>
<evidence type="ECO:0000313" key="2">
    <source>
        <dbReference type="EMBL" id="PIV63914.1"/>
    </source>
</evidence>
<organism evidence="2 3">
    <name type="scientific">bacterium (Candidatus Ratteibacteria) CG01_land_8_20_14_3_00_40_19</name>
    <dbReference type="NCBI Taxonomy" id="2014290"/>
    <lineage>
        <taxon>Bacteria</taxon>
        <taxon>Candidatus Ratteibacteria</taxon>
    </lineage>
</organism>
<sequence>MKFIAIDVETANPDYSTICQVGIASFEDGIIKETWSSLVNPEDYFDPINVSIHGISESEVKDSPIFTEVFFVIKQYTSNNIVVHHMPFDKVAISRAVAKYNLDNLSAKWLDSARVTRRAWQRFIYKGYNLSNVAMELGIKFKHHDALEDAIAAGKIVTQAIVDTGISLEDWLDRAYKPIPLAPGQKGKTFKLEGNPNGPLYGENLVFTGTLSIPRRKAAEIAANAGCNVSNSVNKMTTILVVGNQELKRLKGKDKSSKQLKTEKLIKKEIDIKIISEEDLFLMVD</sequence>
<dbReference type="GO" id="GO:0008408">
    <property type="term" value="F:3'-5' exonuclease activity"/>
    <property type="evidence" value="ECO:0007669"/>
    <property type="project" value="TreeGrafter"/>
</dbReference>
<gene>
    <name evidence="2" type="ORF">COS11_04910</name>
</gene>
<dbReference type="InterPro" id="IPR013520">
    <property type="entry name" value="Ribonucl_H"/>
</dbReference>
<dbReference type="GO" id="GO:0005829">
    <property type="term" value="C:cytosol"/>
    <property type="evidence" value="ECO:0007669"/>
    <property type="project" value="TreeGrafter"/>
</dbReference>
<dbReference type="GO" id="GO:0003676">
    <property type="term" value="F:nucleic acid binding"/>
    <property type="evidence" value="ECO:0007669"/>
    <property type="project" value="InterPro"/>
</dbReference>
<proteinExistence type="predicted"/>
<feature type="domain" description="BRCT" evidence="1">
    <location>
        <begin position="195"/>
        <end position="285"/>
    </location>
</feature>
<comment type="caution">
    <text evidence="2">The sequence shown here is derived from an EMBL/GenBank/DDBJ whole genome shotgun (WGS) entry which is preliminary data.</text>
</comment>
<name>A0A2M7E876_9BACT</name>
<dbReference type="PANTHER" id="PTHR30231:SF42">
    <property type="entry name" value="EXONUCLEASE"/>
    <property type="match status" value="1"/>
</dbReference>
<dbReference type="Pfam" id="PF00929">
    <property type="entry name" value="RNase_T"/>
    <property type="match status" value="1"/>
</dbReference>
<dbReference type="EMBL" id="PETL01000232">
    <property type="protein sequence ID" value="PIV63914.1"/>
    <property type="molecule type" value="Genomic_DNA"/>
</dbReference>
<accession>A0A2M7E876</accession>
<evidence type="ECO:0000313" key="3">
    <source>
        <dbReference type="Proteomes" id="UP000228886"/>
    </source>
</evidence>
<dbReference type="SMART" id="SM00479">
    <property type="entry name" value="EXOIII"/>
    <property type="match status" value="1"/>
</dbReference>
<dbReference type="SUPFAM" id="SSF52113">
    <property type="entry name" value="BRCT domain"/>
    <property type="match status" value="1"/>
</dbReference>
<reference evidence="3" key="1">
    <citation type="submission" date="2017-09" db="EMBL/GenBank/DDBJ databases">
        <title>Depth-based differentiation of microbial function through sediment-hosted aquifers and enrichment of novel symbionts in the deep terrestrial subsurface.</title>
        <authorList>
            <person name="Probst A.J."/>
            <person name="Ladd B."/>
            <person name="Jarett J.K."/>
            <person name="Geller-Mcgrath D.E."/>
            <person name="Sieber C.M.K."/>
            <person name="Emerson J.B."/>
            <person name="Anantharaman K."/>
            <person name="Thomas B.C."/>
            <person name="Malmstrom R."/>
            <person name="Stieglmeier M."/>
            <person name="Klingl A."/>
            <person name="Woyke T."/>
            <person name="Ryan C.M."/>
            <person name="Banfield J.F."/>
        </authorList>
    </citation>
    <scope>NUCLEOTIDE SEQUENCE [LARGE SCALE GENOMIC DNA]</scope>
</reference>
<dbReference type="InterPro" id="IPR012337">
    <property type="entry name" value="RNaseH-like_sf"/>
</dbReference>